<sequence length="421" mass="46907">MGKSASKTAMEKSARKKKKESKGSKSRSTEEPPTSTTTTTAEPPTAGTPQTNIETSQPADTNVHRENVVEPKEPLQNLLPAVIIDNGSYSCKYGFAGKSSPDGEVRTIVGRHQQNEDDSYVGNDALNKRSVLDISQPIQRGLVKNWEDMETVWEFIYRRKLRVKPESRPVVLTEPALNPKENREKMIEIMFEKFEVPAFYLVKQSMCALFASEVMTGTVIDIGDGITDIVPIYNAVVVDGSVRRLELAGRDITEYMMKSPAARGEKITYEIAQTMKTSTCEVVADFDEVTRLQREGQDVHHLYATEALFQPSIFGRNHPGIHATTIDSIMACGEGTRDQVGANVVLVGGSSVFRGFHDRLERELMELAPPTMPLQILDRQNRESIVWVGASKFATRPAFNQQAISSQEYFEVGPEIVHRKP</sequence>
<dbReference type="Gene3D" id="3.30.420.40">
    <property type="match status" value="2"/>
</dbReference>
<dbReference type="FunFam" id="3.30.420.40:FF:000150">
    <property type="entry name" value="Actin-related protein 7"/>
    <property type="match status" value="1"/>
</dbReference>
<dbReference type="PRINTS" id="PR00190">
    <property type="entry name" value="ACTIN"/>
</dbReference>
<protein>
    <recommendedName>
        <fullName evidence="5">Actin</fullName>
    </recommendedName>
</protein>
<evidence type="ECO:0000256" key="2">
    <source>
        <dbReference type="SAM" id="MobiDB-lite"/>
    </source>
</evidence>
<evidence type="ECO:0000256" key="1">
    <source>
        <dbReference type="RuleBase" id="RU000487"/>
    </source>
</evidence>
<dbReference type="Proteomes" id="UP000007110">
    <property type="component" value="Unassembled WGS sequence"/>
</dbReference>
<dbReference type="EnsemblMetazoa" id="XM_011669269">
    <property type="protein sequence ID" value="XP_011667571"/>
    <property type="gene ID" value="LOC100893082"/>
</dbReference>
<feature type="compositionally biased region" description="Low complexity" evidence="2">
    <location>
        <begin position="31"/>
        <end position="51"/>
    </location>
</feature>
<evidence type="ECO:0000313" key="3">
    <source>
        <dbReference type="EnsemblMetazoa" id="XP_011667571"/>
    </source>
</evidence>
<dbReference type="InterPro" id="IPR043129">
    <property type="entry name" value="ATPase_NBD"/>
</dbReference>
<dbReference type="Gene3D" id="3.90.640.10">
    <property type="entry name" value="Actin, Chain A, domain 4"/>
    <property type="match status" value="1"/>
</dbReference>
<keyword evidence="4" id="KW-1185">Reference proteome</keyword>
<proteinExistence type="inferred from homology"/>
<dbReference type="InParanoid" id="A0A7M7HKE5"/>
<accession>A0A7M7HKE5</accession>
<comment type="similarity">
    <text evidence="1">Belongs to the actin family.</text>
</comment>
<dbReference type="InterPro" id="IPR004000">
    <property type="entry name" value="Actin"/>
</dbReference>
<dbReference type="Pfam" id="PF00022">
    <property type="entry name" value="Actin"/>
    <property type="match status" value="2"/>
</dbReference>
<reference evidence="4" key="1">
    <citation type="submission" date="2015-02" db="EMBL/GenBank/DDBJ databases">
        <title>Genome sequencing for Strongylocentrotus purpuratus.</title>
        <authorList>
            <person name="Murali S."/>
            <person name="Liu Y."/>
            <person name="Vee V."/>
            <person name="English A."/>
            <person name="Wang M."/>
            <person name="Skinner E."/>
            <person name="Han Y."/>
            <person name="Muzny D.M."/>
            <person name="Worley K.C."/>
            <person name="Gibbs R.A."/>
        </authorList>
    </citation>
    <scope>NUCLEOTIDE SEQUENCE</scope>
</reference>
<dbReference type="GO" id="GO:0015629">
    <property type="term" value="C:actin cytoskeleton"/>
    <property type="evidence" value="ECO:0000318"/>
    <property type="project" value="GO_Central"/>
</dbReference>
<dbReference type="OrthoDB" id="10337939at2759"/>
<reference evidence="3" key="2">
    <citation type="submission" date="2021-01" db="UniProtKB">
        <authorList>
            <consortium name="EnsemblMetazoa"/>
        </authorList>
    </citation>
    <scope>IDENTIFICATION</scope>
</reference>
<evidence type="ECO:0000313" key="4">
    <source>
        <dbReference type="Proteomes" id="UP000007110"/>
    </source>
</evidence>
<dbReference type="AlphaFoldDB" id="A0A7M7HKE5"/>
<dbReference type="GeneID" id="100893082"/>
<organism evidence="3 4">
    <name type="scientific">Strongylocentrotus purpuratus</name>
    <name type="common">Purple sea urchin</name>
    <dbReference type="NCBI Taxonomy" id="7668"/>
    <lineage>
        <taxon>Eukaryota</taxon>
        <taxon>Metazoa</taxon>
        <taxon>Echinodermata</taxon>
        <taxon>Eleutherozoa</taxon>
        <taxon>Echinozoa</taxon>
        <taxon>Echinoidea</taxon>
        <taxon>Euechinoidea</taxon>
        <taxon>Echinacea</taxon>
        <taxon>Camarodonta</taxon>
        <taxon>Echinidea</taxon>
        <taxon>Strongylocentrotidae</taxon>
        <taxon>Strongylocentrotus</taxon>
    </lineage>
</organism>
<name>A0A7M7HKE5_STRPU</name>
<dbReference type="PANTHER" id="PTHR11937">
    <property type="entry name" value="ACTIN"/>
    <property type="match status" value="1"/>
</dbReference>
<evidence type="ECO:0008006" key="5">
    <source>
        <dbReference type="Google" id="ProtNLM"/>
    </source>
</evidence>
<dbReference type="RefSeq" id="XP_011667571.2">
    <property type="nucleotide sequence ID" value="XM_011669269.2"/>
</dbReference>
<dbReference type="SUPFAM" id="SSF53067">
    <property type="entry name" value="Actin-like ATPase domain"/>
    <property type="match status" value="2"/>
</dbReference>
<feature type="region of interest" description="Disordered" evidence="2">
    <location>
        <begin position="1"/>
        <end position="61"/>
    </location>
</feature>
<dbReference type="SMART" id="SM00268">
    <property type="entry name" value="ACTIN"/>
    <property type="match status" value="1"/>
</dbReference>
<feature type="compositionally biased region" description="Basic and acidic residues" evidence="2">
    <location>
        <begin position="21"/>
        <end position="30"/>
    </location>
</feature>